<organism evidence="8 9">
    <name type="scientific">Candidatus Uhrbacteria bacterium RIFCSPLOWO2_02_FULL_51_9</name>
    <dbReference type="NCBI Taxonomy" id="1802410"/>
    <lineage>
        <taxon>Bacteria</taxon>
        <taxon>Candidatus Uhriibacteriota</taxon>
    </lineage>
</organism>
<comment type="subcellular location">
    <subcellularLocation>
        <location evidence="1">Cell membrane</location>
        <topology evidence="1">Multi-pass membrane protein</topology>
    </subcellularLocation>
</comment>
<protein>
    <recommendedName>
        <fullName evidence="7">ABC3 transporter permease C-terminal domain-containing protein</fullName>
    </recommendedName>
</protein>
<comment type="caution">
    <text evidence="8">The sequence shown here is derived from an EMBL/GenBank/DDBJ whole genome shotgun (WGS) entry which is preliminary data.</text>
</comment>
<feature type="transmembrane region" description="Helical" evidence="6">
    <location>
        <begin position="30"/>
        <end position="55"/>
    </location>
</feature>
<dbReference type="GO" id="GO:0032153">
    <property type="term" value="C:cell division site"/>
    <property type="evidence" value="ECO:0007669"/>
    <property type="project" value="TreeGrafter"/>
</dbReference>
<feature type="transmembrane region" description="Helical" evidence="6">
    <location>
        <begin position="76"/>
        <end position="104"/>
    </location>
</feature>
<evidence type="ECO:0000256" key="5">
    <source>
        <dbReference type="ARBA" id="ARBA00023136"/>
    </source>
</evidence>
<dbReference type="Pfam" id="PF02687">
    <property type="entry name" value="FtsX"/>
    <property type="match status" value="1"/>
</dbReference>
<evidence type="ECO:0000259" key="7">
    <source>
        <dbReference type="Pfam" id="PF02687"/>
    </source>
</evidence>
<dbReference type="Proteomes" id="UP000176678">
    <property type="component" value="Unassembled WGS sequence"/>
</dbReference>
<dbReference type="GO" id="GO:0051301">
    <property type="term" value="P:cell division"/>
    <property type="evidence" value="ECO:0007669"/>
    <property type="project" value="InterPro"/>
</dbReference>
<keyword evidence="4 6" id="KW-1133">Transmembrane helix</keyword>
<keyword evidence="5 6" id="KW-0472">Membrane</keyword>
<feature type="transmembrane region" description="Helical" evidence="6">
    <location>
        <begin position="124"/>
        <end position="148"/>
    </location>
</feature>
<evidence type="ECO:0000256" key="1">
    <source>
        <dbReference type="ARBA" id="ARBA00004651"/>
    </source>
</evidence>
<dbReference type="AlphaFoldDB" id="A0A1F7VH72"/>
<evidence type="ECO:0000256" key="6">
    <source>
        <dbReference type="SAM" id="Phobius"/>
    </source>
</evidence>
<dbReference type="STRING" id="1802410.A3H75_02440"/>
<gene>
    <name evidence="8" type="ORF">A3H75_02440</name>
</gene>
<keyword evidence="2" id="KW-1003">Cell membrane</keyword>
<evidence type="ECO:0000313" key="8">
    <source>
        <dbReference type="EMBL" id="OGL89307.1"/>
    </source>
</evidence>
<evidence type="ECO:0000256" key="3">
    <source>
        <dbReference type="ARBA" id="ARBA00022692"/>
    </source>
</evidence>
<dbReference type="EMBL" id="MGES01000007">
    <property type="protein sequence ID" value="OGL89307.1"/>
    <property type="molecule type" value="Genomic_DNA"/>
</dbReference>
<keyword evidence="3 6" id="KW-0812">Transmembrane</keyword>
<dbReference type="GO" id="GO:0005886">
    <property type="term" value="C:plasma membrane"/>
    <property type="evidence" value="ECO:0007669"/>
    <property type="project" value="UniProtKB-SubCell"/>
</dbReference>
<evidence type="ECO:0000256" key="2">
    <source>
        <dbReference type="ARBA" id="ARBA00022475"/>
    </source>
</evidence>
<dbReference type="InterPro" id="IPR004513">
    <property type="entry name" value="FtsX"/>
</dbReference>
<dbReference type="InterPro" id="IPR003838">
    <property type="entry name" value="ABC3_permease_C"/>
</dbReference>
<dbReference type="PANTHER" id="PTHR47755:SF1">
    <property type="entry name" value="CELL DIVISION PROTEIN FTSX"/>
    <property type="match status" value="1"/>
</dbReference>
<proteinExistence type="predicted"/>
<accession>A0A1F7VH72</accession>
<name>A0A1F7VH72_9BACT</name>
<evidence type="ECO:0000256" key="4">
    <source>
        <dbReference type="ARBA" id="ARBA00022989"/>
    </source>
</evidence>
<reference evidence="8 9" key="1">
    <citation type="journal article" date="2016" name="Nat. Commun.">
        <title>Thousands of microbial genomes shed light on interconnected biogeochemical processes in an aquifer system.</title>
        <authorList>
            <person name="Anantharaman K."/>
            <person name="Brown C.T."/>
            <person name="Hug L.A."/>
            <person name="Sharon I."/>
            <person name="Castelle C.J."/>
            <person name="Probst A.J."/>
            <person name="Thomas B.C."/>
            <person name="Singh A."/>
            <person name="Wilkins M.J."/>
            <person name="Karaoz U."/>
            <person name="Brodie E.L."/>
            <person name="Williams K.H."/>
            <person name="Hubbard S.S."/>
            <person name="Banfield J.F."/>
        </authorList>
    </citation>
    <scope>NUCLEOTIDE SEQUENCE [LARGE SCALE GENOMIC DNA]</scope>
</reference>
<evidence type="ECO:0000313" key="9">
    <source>
        <dbReference type="Proteomes" id="UP000176678"/>
    </source>
</evidence>
<feature type="domain" description="ABC3 transporter permease C-terminal" evidence="7">
    <location>
        <begin position="34"/>
        <end position="153"/>
    </location>
</feature>
<sequence length="154" mass="17429">MQKIIEGKTFDNNQGFIERLQLITRRVEQFMLGVSALFVVIAFLIIFNTIRVAIYTQREEISIKKLVGASNGFIRAPFLLNGVMYTMVSIGVAAAIIFASLGFLDGYIQTVFNAGFSLVQYFRSHWLVFLYQALGVLLLTWLSSALAMRKYLRA</sequence>
<dbReference type="PANTHER" id="PTHR47755">
    <property type="entry name" value="CELL DIVISION PROTEIN FTSX"/>
    <property type="match status" value="1"/>
</dbReference>